<keyword evidence="2" id="KW-1185">Reference proteome</keyword>
<dbReference type="STRING" id="658218.SAMN05216562_1154"/>
<dbReference type="Proteomes" id="UP000198658">
    <property type="component" value="Unassembled WGS sequence"/>
</dbReference>
<dbReference type="EMBL" id="FNQO01000001">
    <property type="protein sequence ID" value="SDZ91022.1"/>
    <property type="molecule type" value="Genomic_DNA"/>
</dbReference>
<evidence type="ECO:0008006" key="3">
    <source>
        <dbReference type="Google" id="ProtNLM"/>
    </source>
</evidence>
<gene>
    <name evidence="1" type="ORF">SAMN05216562_1154</name>
</gene>
<sequence length="320" mass="34037">MGYFVGAYATAPVTESWDPAIQAEYYDGLKAMPNVRGLEHPFTGALHAEDDDWFLANIDPQWDFVFTGMPGVMQRLGSDASFGLASSAEAGRQAALAFYEQARQAILKLNRHLGRQAVTALLIHAAPRVAADNGPDAAALVSSLQTLASWDWDGAALVLEHCDAQLPGQGADKGFMLIETEIEAVTSANCGADHPVGLCINWGRSALEARGVDGPVAHLEAAREAGLLRGLMFSGASGQEGPYGAWRDTHMPPAQAFGIPAFEPSSLLTETEFRRCLQASDASALDFMGVKISVRPDSLSVGERLAYIAGALHILDRISG</sequence>
<name>A0A1H3WXG1_9GAMM</name>
<proteinExistence type="predicted"/>
<reference evidence="2" key="1">
    <citation type="submission" date="2016-10" db="EMBL/GenBank/DDBJ databases">
        <authorList>
            <person name="Varghese N."/>
            <person name="Submissions S."/>
        </authorList>
    </citation>
    <scope>NUCLEOTIDE SEQUENCE [LARGE SCALE GENOMIC DNA]</scope>
    <source>
        <strain evidence="2">CGMCC 1.10657</strain>
    </source>
</reference>
<accession>A0A1H3WXG1</accession>
<dbReference type="InterPro" id="IPR032344">
    <property type="entry name" value="DUF4862"/>
</dbReference>
<dbReference type="Pfam" id="PF16154">
    <property type="entry name" value="DUF4862"/>
    <property type="match status" value="1"/>
</dbReference>
<organism evidence="1 2">
    <name type="scientific">Microbulbifer marinus</name>
    <dbReference type="NCBI Taxonomy" id="658218"/>
    <lineage>
        <taxon>Bacteria</taxon>
        <taxon>Pseudomonadati</taxon>
        <taxon>Pseudomonadota</taxon>
        <taxon>Gammaproteobacteria</taxon>
        <taxon>Cellvibrionales</taxon>
        <taxon>Microbulbiferaceae</taxon>
        <taxon>Microbulbifer</taxon>
    </lineage>
</organism>
<protein>
    <recommendedName>
        <fullName evidence="3">DUF4862 domain-containing protein</fullName>
    </recommendedName>
</protein>
<evidence type="ECO:0000313" key="1">
    <source>
        <dbReference type="EMBL" id="SDZ91022.1"/>
    </source>
</evidence>
<dbReference type="RefSeq" id="WP_091386011.1">
    <property type="nucleotide sequence ID" value="NZ_FNQO01000001.1"/>
</dbReference>
<evidence type="ECO:0000313" key="2">
    <source>
        <dbReference type="Proteomes" id="UP000198658"/>
    </source>
</evidence>
<dbReference type="OrthoDB" id="7307665at2"/>
<dbReference type="AlphaFoldDB" id="A0A1H3WXG1"/>